<dbReference type="Gene3D" id="3.60.160.10">
    <property type="entry name" value="Mitochondrial biogenesis AIM24"/>
    <property type="match status" value="1"/>
</dbReference>
<dbReference type="GeneID" id="2891852"/>
<protein>
    <submittedName>
        <fullName evidence="1">KLLA0C10230p</fullName>
    </submittedName>
</protein>
<name>Q6CTT4_KLULA</name>
<proteinExistence type="predicted"/>
<dbReference type="InterPro" id="IPR036983">
    <property type="entry name" value="AIM24_sf"/>
</dbReference>
<dbReference type="RefSeq" id="XP_452655.1">
    <property type="nucleotide sequence ID" value="XM_452655.1"/>
</dbReference>
<dbReference type="AlphaFoldDB" id="Q6CTT4"/>
<dbReference type="GO" id="GO:0005739">
    <property type="term" value="C:mitochondrion"/>
    <property type="evidence" value="ECO:0007669"/>
    <property type="project" value="UniProtKB-SubCell"/>
</dbReference>
<reference evidence="1 2" key="1">
    <citation type="journal article" date="2004" name="Nature">
        <title>Genome evolution in yeasts.</title>
        <authorList>
            <consortium name="Genolevures"/>
            <person name="Dujon B."/>
            <person name="Sherman D."/>
            <person name="Fischer G."/>
            <person name="Durrens P."/>
            <person name="Casaregola S."/>
            <person name="Lafontaine I."/>
            <person name="de Montigny J."/>
            <person name="Marck C."/>
            <person name="Neuveglise C."/>
            <person name="Talla E."/>
            <person name="Goffard N."/>
            <person name="Frangeul L."/>
            <person name="Aigle M."/>
            <person name="Anthouard V."/>
            <person name="Babour A."/>
            <person name="Barbe V."/>
            <person name="Barnay S."/>
            <person name="Blanchin S."/>
            <person name="Beckerich J.M."/>
            <person name="Beyne E."/>
            <person name="Bleykasten C."/>
            <person name="Boisrame A."/>
            <person name="Boyer J."/>
            <person name="Cattolico L."/>
            <person name="Confanioleri F."/>
            <person name="de Daruvar A."/>
            <person name="Despons L."/>
            <person name="Fabre E."/>
            <person name="Fairhead C."/>
            <person name="Ferry-Dumazet H."/>
            <person name="Groppi A."/>
            <person name="Hantraye F."/>
            <person name="Hennequin C."/>
            <person name="Jauniaux N."/>
            <person name="Joyet P."/>
            <person name="Kachouri R."/>
            <person name="Kerrest A."/>
            <person name="Koszul R."/>
            <person name="Lemaire M."/>
            <person name="Lesur I."/>
            <person name="Ma L."/>
            <person name="Muller H."/>
            <person name="Nicaud J.M."/>
            <person name="Nikolski M."/>
            <person name="Oztas S."/>
            <person name="Ozier-Kalogeropoulos O."/>
            <person name="Pellenz S."/>
            <person name="Potier S."/>
            <person name="Richard G.F."/>
            <person name="Straub M.L."/>
            <person name="Suleau A."/>
            <person name="Swennene D."/>
            <person name="Tekaia F."/>
            <person name="Wesolowski-Louvel M."/>
            <person name="Westhof E."/>
            <person name="Wirth B."/>
            <person name="Zeniou-Meyer M."/>
            <person name="Zivanovic I."/>
            <person name="Bolotin-Fukuhara M."/>
            <person name="Thierry A."/>
            <person name="Bouchier C."/>
            <person name="Caudron B."/>
            <person name="Scarpelli C."/>
            <person name="Gaillardin C."/>
            <person name="Weissenbach J."/>
            <person name="Wincker P."/>
            <person name="Souciet J.L."/>
        </authorList>
    </citation>
    <scope>NUCLEOTIDE SEQUENCE [LARGE SCALE GENOMIC DNA]</scope>
    <source>
        <strain evidence="2">ATCC 8585 / CBS 2359 / DSM 70799 / NBRC 1267 / NRRL Y-1140 / WM37</strain>
    </source>
</reference>
<dbReference type="SUPFAM" id="SSF51219">
    <property type="entry name" value="TRAP-like"/>
    <property type="match status" value="1"/>
</dbReference>
<dbReference type="InParanoid" id="Q6CTT4"/>
<dbReference type="InterPro" id="IPR016031">
    <property type="entry name" value="Trp_RNA-bd_attenuator-like_dom"/>
</dbReference>
<dbReference type="eggNOG" id="ENOG502RZF6">
    <property type="taxonomic scope" value="Eukaryota"/>
</dbReference>
<organism evidence="1 2">
    <name type="scientific">Kluyveromyces lactis (strain ATCC 8585 / CBS 2359 / DSM 70799 / NBRC 1267 / NRRL Y-1140 / WM37)</name>
    <name type="common">Yeast</name>
    <name type="synonym">Candida sphaerica</name>
    <dbReference type="NCBI Taxonomy" id="284590"/>
    <lineage>
        <taxon>Eukaryota</taxon>
        <taxon>Fungi</taxon>
        <taxon>Dikarya</taxon>
        <taxon>Ascomycota</taxon>
        <taxon>Saccharomycotina</taxon>
        <taxon>Saccharomycetes</taxon>
        <taxon>Saccharomycetales</taxon>
        <taxon>Saccharomycetaceae</taxon>
        <taxon>Kluyveromyces</taxon>
    </lineage>
</organism>
<dbReference type="Proteomes" id="UP000000598">
    <property type="component" value="Chromosome C"/>
</dbReference>
<sequence length="279" mass="30614">MSLLIPVRRFSGNAVLRTAITNLSARKQGTGTGPFVELPDLQPLHDSLLLRIPSSSSVVGKLNNITVIDSSNELKDIELTKLFAIQKQKDTGFVTLSTADEPVNLICTASTRLNNVTVINLDDYEQGWTVNDPLNNILCYSGDVSINGNKIVGRGIFALNGQGSSWHIMLKESEQIVAPATSVLGFSSTVSVSPDKITSPLHFTIPTFFALPTGVSTWIHSNITPKYEALRFQYNKLFRKNKITASLQGPGIVILQHQNTNYSRNILYTDEALLEALKK</sequence>
<keyword evidence="2" id="KW-1185">Reference proteome</keyword>
<evidence type="ECO:0000313" key="1">
    <source>
        <dbReference type="EMBL" id="CAH01506.1"/>
    </source>
</evidence>
<dbReference type="KEGG" id="kla:KLLA0_C10230g"/>
<dbReference type="EMBL" id="CR382123">
    <property type="protein sequence ID" value="CAH01506.1"/>
    <property type="molecule type" value="Genomic_DNA"/>
</dbReference>
<accession>Q6CTT4</accession>
<gene>
    <name evidence="1" type="ORF">KLLA0_C10230g</name>
</gene>
<dbReference type="OMA" id="DSEEINC"/>
<dbReference type="PaxDb" id="284590-Q6CTT4"/>
<evidence type="ECO:0000313" key="2">
    <source>
        <dbReference type="Proteomes" id="UP000000598"/>
    </source>
</evidence>
<dbReference type="HOGENOM" id="CLU_1069488_0_0_1"/>